<comment type="similarity">
    <text evidence="10">Belongs to the peptidase M15 family.</text>
</comment>
<dbReference type="SUPFAM" id="SSF55166">
    <property type="entry name" value="Hedgehog/DD-peptidase"/>
    <property type="match status" value="1"/>
</dbReference>
<keyword evidence="3" id="KW-0645">Protease</keyword>
<keyword evidence="14" id="KW-1185">Reference proteome</keyword>
<comment type="pathway">
    <text evidence="2">Cell wall biogenesis; cell wall polysaccharide biosynthesis.</text>
</comment>
<evidence type="ECO:0000256" key="5">
    <source>
        <dbReference type="ARBA" id="ARBA00022729"/>
    </source>
</evidence>
<evidence type="ECO:0000256" key="11">
    <source>
        <dbReference type="ARBA" id="ARBA00093666"/>
    </source>
</evidence>
<dbReference type="PANTHER" id="PTHR37425:SF1">
    <property type="entry name" value="OUTER MEMBRANE PROTEIN"/>
    <property type="match status" value="1"/>
</dbReference>
<keyword evidence="6" id="KW-0378">Hydrolase</keyword>
<reference evidence="13 14" key="1">
    <citation type="submission" date="2016-10" db="EMBL/GenBank/DDBJ databases">
        <authorList>
            <person name="de Groot N.N."/>
        </authorList>
    </citation>
    <scope>NUCLEOTIDE SEQUENCE [LARGE SCALE GENOMIC DNA]</scope>
    <source>
        <strain evidence="13 14">CGMCC 1.7666</strain>
    </source>
</reference>
<gene>
    <name evidence="13" type="ORF">SAMN02927923_02220</name>
</gene>
<dbReference type="Proteomes" id="UP000199569">
    <property type="component" value="Unassembled WGS sequence"/>
</dbReference>
<feature type="region of interest" description="Disordered" evidence="12">
    <location>
        <begin position="382"/>
        <end position="405"/>
    </location>
</feature>
<dbReference type="AlphaFoldDB" id="A0A1G5IN99"/>
<dbReference type="InterPro" id="IPR009045">
    <property type="entry name" value="Zn_M74/Hedgehog-like"/>
</dbReference>
<keyword evidence="9" id="KW-0961">Cell wall biogenesis/degradation</keyword>
<dbReference type="Pfam" id="PF05951">
    <property type="entry name" value="Peptidase_M15_2"/>
    <property type="match status" value="1"/>
</dbReference>
<dbReference type="EMBL" id="FMVJ01000006">
    <property type="protein sequence ID" value="SCY77595.1"/>
    <property type="molecule type" value="Genomic_DNA"/>
</dbReference>
<comment type="cofactor">
    <cofactor evidence="1">
        <name>Zn(2+)</name>
        <dbReference type="ChEBI" id="CHEBI:29105"/>
    </cofactor>
</comment>
<evidence type="ECO:0000256" key="8">
    <source>
        <dbReference type="ARBA" id="ARBA00023049"/>
    </source>
</evidence>
<name>A0A1G5IN99_9HYPH</name>
<evidence type="ECO:0000256" key="7">
    <source>
        <dbReference type="ARBA" id="ARBA00022833"/>
    </source>
</evidence>
<dbReference type="CDD" id="cd14844">
    <property type="entry name" value="Zn-DD-carboxypeptidase_like"/>
    <property type="match status" value="1"/>
</dbReference>
<protein>
    <recommendedName>
        <fullName evidence="11">Murein endopeptidase K</fullName>
    </recommendedName>
</protein>
<dbReference type="STRING" id="549386.SAMN02927923_02220"/>
<dbReference type="PANTHER" id="PTHR37425">
    <property type="match status" value="1"/>
</dbReference>
<evidence type="ECO:0000313" key="14">
    <source>
        <dbReference type="Proteomes" id="UP000199569"/>
    </source>
</evidence>
<accession>A0A1G5IN99</accession>
<keyword evidence="4" id="KW-0479">Metal-binding</keyword>
<dbReference type="InterPro" id="IPR010275">
    <property type="entry name" value="MepK"/>
</dbReference>
<sequence length="405" mass="44351">MRDTMARPKWSLGKQQAVRVLAKDRSRARNIIPKTAGLFAAAIGLLALYPSTTVVRADGETRTLSFVHTHRSDTITITFRRNGRYDEQALSQLNWFLRDWRNDKPARMDPRLFDVLWEVYRESGSKQPIHIISSYRSPETNSALRRRSSGVAENSQHTLGKAMDIRLPDVPTSRLREIAMRLQYGGVGYYASSDFVHVDTGGVRAWPRMSEQQLARLFPDGKTVHLPSNGKPLPGYEQARMEIAARNSGLATQASAGGGSIGNLLANVFGRKPQAPAPQPTTVVASAEPLAVALEPEKIAPPVPLPPMRPQDLLRQADMTPPPLPPTRLAQAASKPTASFEPILGYNVKAAVRSLFEPKTAMLDTGFSSQMPGDLSVTRFTGPATKPLPRLEQPQAPSNLLAKAG</sequence>
<dbReference type="GO" id="GO:0071555">
    <property type="term" value="P:cell wall organization"/>
    <property type="evidence" value="ECO:0007669"/>
    <property type="project" value="UniProtKB-KW"/>
</dbReference>
<evidence type="ECO:0000256" key="4">
    <source>
        <dbReference type="ARBA" id="ARBA00022723"/>
    </source>
</evidence>
<dbReference type="GO" id="GO:0006508">
    <property type="term" value="P:proteolysis"/>
    <property type="evidence" value="ECO:0007669"/>
    <property type="project" value="UniProtKB-KW"/>
</dbReference>
<dbReference type="Gene3D" id="3.30.1380.10">
    <property type="match status" value="1"/>
</dbReference>
<evidence type="ECO:0000256" key="1">
    <source>
        <dbReference type="ARBA" id="ARBA00001947"/>
    </source>
</evidence>
<evidence type="ECO:0000256" key="6">
    <source>
        <dbReference type="ARBA" id="ARBA00022801"/>
    </source>
</evidence>
<dbReference type="RefSeq" id="WP_342026091.1">
    <property type="nucleotide sequence ID" value="NZ_FMVJ01000006.1"/>
</dbReference>
<evidence type="ECO:0000256" key="12">
    <source>
        <dbReference type="SAM" id="MobiDB-lite"/>
    </source>
</evidence>
<evidence type="ECO:0000256" key="2">
    <source>
        <dbReference type="ARBA" id="ARBA00004776"/>
    </source>
</evidence>
<evidence type="ECO:0000256" key="10">
    <source>
        <dbReference type="ARBA" id="ARBA00093448"/>
    </source>
</evidence>
<evidence type="ECO:0000313" key="13">
    <source>
        <dbReference type="EMBL" id="SCY77595.1"/>
    </source>
</evidence>
<organism evidence="13 14">
    <name type="scientific">Microvirga guangxiensis</name>
    <dbReference type="NCBI Taxonomy" id="549386"/>
    <lineage>
        <taxon>Bacteria</taxon>
        <taxon>Pseudomonadati</taxon>
        <taxon>Pseudomonadota</taxon>
        <taxon>Alphaproteobacteria</taxon>
        <taxon>Hyphomicrobiales</taxon>
        <taxon>Methylobacteriaceae</taxon>
        <taxon>Microvirga</taxon>
    </lineage>
</organism>
<dbReference type="GO" id="GO:0008237">
    <property type="term" value="F:metallopeptidase activity"/>
    <property type="evidence" value="ECO:0007669"/>
    <property type="project" value="UniProtKB-KW"/>
</dbReference>
<keyword evidence="5" id="KW-0732">Signal</keyword>
<evidence type="ECO:0000256" key="9">
    <source>
        <dbReference type="ARBA" id="ARBA00023316"/>
    </source>
</evidence>
<dbReference type="GO" id="GO:0046872">
    <property type="term" value="F:metal ion binding"/>
    <property type="evidence" value="ECO:0007669"/>
    <property type="project" value="UniProtKB-KW"/>
</dbReference>
<keyword evidence="7" id="KW-0862">Zinc</keyword>
<proteinExistence type="inferred from homology"/>
<evidence type="ECO:0000256" key="3">
    <source>
        <dbReference type="ARBA" id="ARBA00022670"/>
    </source>
</evidence>
<keyword evidence="8" id="KW-0482">Metalloprotease</keyword>